<keyword evidence="6" id="KW-1185">Reference proteome</keyword>
<reference evidence="5" key="1">
    <citation type="submission" date="2025-08" db="UniProtKB">
        <authorList>
            <consortium name="Ensembl"/>
        </authorList>
    </citation>
    <scope>IDENTIFICATION</scope>
</reference>
<organism evidence="5 6">
    <name type="scientific">Sinocyclocheilus anshuiensis</name>
    <dbReference type="NCBI Taxonomy" id="1608454"/>
    <lineage>
        <taxon>Eukaryota</taxon>
        <taxon>Metazoa</taxon>
        <taxon>Chordata</taxon>
        <taxon>Craniata</taxon>
        <taxon>Vertebrata</taxon>
        <taxon>Euteleostomi</taxon>
        <taxon>Actinopterygii</taxon>
        <taxon>Neopterygii</taxon>
        <taxon>Teleostei</taxon>
        <taxon>Ostariophysi</taxon>
        <taxon>Cypriniformes</taxon>
        <taxon>Cyprinidae</taxon>
        <taxon>Cyprininae</taxon>
        <taxon>Sinocyclocheilus</taxon>
    </lineage>
</organism>
<comment type="subcellular location">
    <subcellularLocation>
        <location evidence="1">Cytoplasm</location>
    </subcellularLocation>
</comment>
<dbReference type="InterPro" id="IPR011705">
    <property type="entry name" value="BACK"/>
</dbReference>
<dbReference type="GO" id="GO:0022008">
    <property type="term" value="P:neurogenesis"/>
    <property type="evidence" value="ECO:0007669"/>
    <property type="project" value="TreeGrafter"/>
</dbReference>
<feature type="compositionally biased region" description="Gly residues" evidence="3">
    <location>
        <begin position="54"/>
        <end position="63"/>
    </location>
</feature>
<dbReference type="PANTHER" id="PTHR45774:SF3">
    <property type="entry name" value="BTB (POZ) DOMAIN-CONTAINING 2B-RELATED"/>
    <property type="match status" value="1"/>
</dbReference>
<dbReference type="InterPro" id="IPR012983">
    <property type="entry name" value="PHR"/>
</dbReference>
<sequence length="560" mass="59894">MQCCFFSQNKGSFKGMAAGDNSGRVPCLNSSGPGPLGNSQPSNSPYALAASHGGSAGGGGGGSQSVTRRSNPQPGPAGLEIPGVALGPPPNLMNSLPAAAALVRPPTSAASNMTGNPSNVAMTPATHSSLSAAPAAAAVLVYREPVYNWQATKSTVKERFAFLFNNEVLSDVHFLVGKGMGVQRIPAHRFVLAVGSAVFDAMFNGGMATTSTEIELPDVEPAAFLALLKFLYSDEVHIGPETVMTTLYTAKKYAVPALEAHCVEFLKKNLRADNAFMLLTQARLFDEPQLASLCLENIDKNTGDALAAEGFTDIDLDTLVAVLERDTLGVREVHLFGAAVRWAEAEAHRQQLQPTPENKRRVLGKALNLIRFPLMTIEEFAAGPAQSAILMDRQVVSLFLHFTVNPKPITRFGQVESRWGYSGTSDRIRFSVNRRIFIVGFGLYGSIHGPTDYQVNIQIIHTDSNTVLGQNDTGFSCDGSASTFRVMFKEPVEVLPNVNYTACATLKGPDSHYGTKGMRKVTHESSGSGTKTSFTFCYAAGNNNGTSVEDGQIPEVIFYT</sequence>
<feature type="domain" description="BTB" evidence="4">
    <location>
        <begin position="170"/>
        <end position="240"/>
    </location>
</feature>
<reference evidence="5" key="2">
    <citation type="submission" date="2025-09" db="UniProtKB">
        <authorList>
            <consortium name="Ensembl"/>
        </authorList>
    </citation>
    <scope>IDENTIFICATION</scope>
</reference>
<dbReference type="Gene3D" id="2.60.120.820">
    <property type="entry name" value="PHR domain"/>
    <property type="match status" value="1"/>
</dbReference>
<dbReference type="CDD" id="cd18281">
    <property type="entry name" value="BTB_POZ_BTBD1_2"/>
    <property type="match status" value="1"/>
</dbReference>
<dbReference type="Proteomes" id="UP000472260">
    <property type="component" value="Unassembled WGS sequence"/>
</dbReference>
<dbReference type="SMART" id="SM00225">
    <property type="entry name" value="BTB"/>
    <property type="match status" value="1"/>
</dbReference>
<keyword evidence="2" id="KW-0963">Cytoplasm</keyword>
<dbReference type="Gene3D" id="3.30.710.10">
    <property type="entry name" value="Potassium Channel Kv1.1, Chain A"/>
    <property type="match status" value="1"/>
</dbReference>
<proteinExistence type="predicted"/>
<dbReference type="GO" id="GO:0005829">
    <property type="term" value="C:cytosol"/>
    <property type="evidence" value="ECO:0007669"/>
    <property type="project" value="TreeGrafter"/>
</dbReference>
<feature type="region of interest" description="Disordered" evidence="3">
    <location>
        <begin position="29"/>
        <end position="86"/>
    </location>
</feature>
<dbReference type="SMART" id="SM00875">
    <property type="entry name" value="BACK"/>
    <property type="match status" value="1"/>
</dbReference>
<dbReference type="PROSITE" id="PS50097">
    <property type="entry name" value="BTB"/>
    <property type="match status" value="1"/>
</dbReference>
<dbReference type="SUPFAM" id="SSF54695">
    <property type="entry name" value="POZ domain"/>
    <property type="match status" value="1"/>
</dbReference>
<feature type="compositionally biased region" description="Polar residues" evidence="3">
    <location>
        <begin position="29"/>
        <end position="45"/>
    </location>
</feature>
<dbReference type="FunFam" id="2.60.120.820:FF:000004">
    <property type="entry name" value="BTB/POZ domain-containing protein 2"/>
    <property type="match status" value="1"/>
</dbReference>
<dbReference type="Pfam" id="PF00651">
    <property type="entry name" value="BTB"/>
    <property type="match status" value="1"/>
</dbReference>
<accession>A0A671LTR8</accession>
<dbReference type="FunFam" id="3.30.710.10:FF:000037">
    <property type="entry name" value="BTB (POZ) domain containing 1"/>
    <property type="match status" value="1"/>
</dbReference>
<dbReference type="FunFam" id="1.25.40.420:FF:000004">
    <property type="entry name" value="BTB/POZ domain-containing protein 2"/>
    <property type="match status" value="1"/>
</dbReference>
<dbReference type="GO" id="GO:0000932">
    <property type="term" value="C:P-body"/>
    <property type="evidence" value="ECO:0007669"/>
    <property type="project" value="TreeGrafter"/>
</dbReference>
<evidence type="ECO:0000259" key="4">
    <source>
        <dbReference type="PROSITE" id="PS50097"/>
    </source>
</evidence>
<dbReference type="InterPro" id="IPR038648">
    <property type="entry name" value="PHR_sf"/>
</dbReference>
<dbReference type="PANTHER" id="PTHR45774">
    <property type="entry name" value="BTB/POZ DOMAIN-CONTAINING"/>
    <property type="match status" value="1"/>
</dbReference>
<dbReference type="Pfam" id="PF07707">
    <property type="entry name" value="BACK"/>
    <property type="match status" value="1"/>
</dbReference>
<protein>
    <submittedName>
        <fullName evidence="5">BTB (POZ) domain containing 2b</fullName>
    </submittedName>
</protein>
<evidence type="ECO:0000313" key="5">
    <source>
        <dbReference type="Ensembl" id="ENSSANP00000023369.1"/>
    </source>
</evidence>
<name>A0A671LTR8_9TELE</name>
<evidence type="ECO:0000256" key="2">
    <source>
        <dbReference type="ARBA" id="ARBA00022490"/>
    </source>
</evidence>
<dbReference type="AlphaFoldDB" id="A0A671LTR8"/>
<dbReference type="InterPro" id="IPR000210">
    <property type="entry name" value="BTB/POZ_dom"/>
</dbReference>
<dbReference type="Pfam" id="PF08005">
    <property type="entry name" value="PHR"/>
    <property type="match status" value="1"/>
</dbReference>
<evidence type="ECO:0000256" key="3">
    <source>
        <dbReference type="SAM" id="MobiDB-lite"/>
    </source>
</evidence>
<dbReference type="Gene3D" id="1.25.40.420">
    <property type="match status" value="1"/>
</dbReference>
<evidence type="ECO:0000313" key="6">
    <source>
        <dbReference type="Proteomes" id="UP000472260"/>
    </source>
</evidence>
<evidence type="ECO:0000256" key="1">
    <source>
        <dbReference type="ARBA" id="ARBA00004496"/>
    </source>
</evidence>
<dbReference type="InterPro" id="IPR011333">
    <property type="entry name" value="SKP1/BTB/POZ_sf"/>
</dbReference>
<dbReference type="Ensembl" id="ENSSANT00000024885.1">
    <property type="protein sequence ID" value="ENSSANP00000023369.1"/>
    <property type="gene ID" value="ENSSANG00000011860.1"/>
</dbReference>